<feature type="transmembrane region" description="Helical" evidence="6">
    <location>
        <begin position="376"/>
        <end position="398"/>
    </location>
</feature>
<comment type="subcellular location">
    <subcellularLocation>
        <location evidence="1">Membrane</location>
        <topology evidence="1">Multi-pass membrane protein</topology>
    </subcellularLocation>
</comment>
<dbReference type="Pfam" id="PF07690">
    <property type="entry name" value="MFS_1"/>
    <property type="match status" value="1"/>
</dbReference>
<evidence type="ECO:0000256" key="3">
    <source>
        <dbReference type="ARBA" id="ARBA00022692"/>
    </source>
</evidence>
<dbReference type="GO" id="GO:0022857">
    <property type="term" value="F:transmembrane transporter activity"/>
    <property type="evidence" value="ECO:0007669"/>
    <property type="project" value="InterPro"/>
</dbReference>
<dbReference type="PANTHER" id="PTHR12778">
    <property type="entry name" value="SOLUTE CARRIER FAMILY 33 ACETYL-COA TRANSPORTER -RELATED"/>
    <property type="match status" value="1"/>
</dbReference>
<protein>
    <submittedName>
        <fullName evidence="7">MFS transporter</fullName>
    </submittedName>
</protein>
<name>A0A2T1GEQ9_9CYAN</name>
<feature type="transmembrane region" description="Helical" evidence="6">
    <location>
        <begin position="147"/>
        <end position="166"/>
    </location>
</feature>
<feature type="transmembrane region" description="Helical" evidence="6">
    <location>
        <begin position="311"/>
        <end position="336"/>
    </location>
</feature>
<feature type="transmembrane region" description="Helical" evidence="6">
    <location>
        <begin position="80"/>
        <end position="103"/>
    </location>
</feature>
<comment type="caution">
    <text evidence="7">The sequence shown here is derived from an EMBL/GenBank/DDBJ whole genome shotgun (WGS) entry which is preliminary data.</text>
</comment>
<dbReference type="InterPro" id="IPR036259">
    <property type="entry name" value="MFS_trans_sf"/>
</dbReference>
<dbReference type="EMBL" id="PVWO01000148">
    <property type="protein sequence ID" value="PSB56047.1"/>
    <property type="molecule type" value="Genomic_DNA"/>
</dbReference>
<evidence type="ECO:0000313" key="7">
    <source>
        <dbReference type="EMBL" id="PSB56047.1"/>
    </source>
</evidence>
<accession>A0A2T1GEQ9</accession>
<evidence type="ECO:0000256" key="5">
    <source>
        <dbReference type="ARBA" id="ARBA00023136"/>
    </source>
</evidence>
<dbReference type="AlphaFoldDB" id="A0A2T1GEQ9"/>
<dbReference type="Proteomes" id="UP000238937">
    <property type="component" value="Unassembled WGS sequence"/>
</dbReference>
<gene>
    <name evidence="7" type="ORF">C7B77_13100</name>
</gene>
<reference evidence="7 8" key="1">
    <citation type="submission" date="2018-03" db="EMBL/GenBank/DDBJ databases">
        <title>The ancient ancestry and fast evolution of plastids.</title>
        <authorList>
            <person name="Moore K.R."/>
            <person name="Magnabosco C."/>
            <person name="Momper L."/>
            <person name="Gold D.A."/>
            <person name="Bosak T."/>
            <person name="Fournier G.P."/>
        </authorList>
    </citation>
    <scope>NUCLEOTIDE SEQUENCE [LARGE SCALE GENOMIC DNA]</scope>
    <source>
        <strain evidence="7 8">CCALA 037</strain>
    </source>
</reference>
<feature type="transmembrane region" description="Helical" evidence="6">
    <location>
        <begin position="348"/>
        <end position="370"/>
    </location>
</feature>
<proteinExistence type="predicted"/>
<dbReference type="InterPro" id="IPR011701">
    <property type="entry name" value="MFS"/>
</dbReference>
<sequence length="407" mass="44179">MFAMNLNIKTIEKMGLLTCLYISQSFPAAFFSQTVPVFLRQQGVSLQFIGLLSLLILPQVLRFLWAPWVDSYGRTQRGHYKFWIIGAQSVMVGLLIICSLFNLETDFPYIIAILLLLYIAIATQDIATDALAIGLLDERERGIGNGIQISANSLGAVLGGGVLLLLLENFGWQKSVVNLAIAISLLGIPIYLHRETITPIAPQVNKWGNIRSFLNLSVNRDWLLAICIFGMSLGMTLPMTKMLLVDRGWSLSEIGILMGIVGNTVSCVSAIVAGTIVTIWGKDRSILLAQGFAMFAIGSQLWLAAGVVDKWAIYAIVLMLQSAMSMVITSIYTIMMDRVRPDSAGTDFSIQVSVLTIGGIGIGGGFGGAIASRLGYGGLFTIGLLVAAIGICLTYRWLHRKFQTSAT</sequence>
<evidence type="ECO:0000313" key="8">
    <source>
        <dbReference type="Proteomes" id="UP000238937"/>
    </source>
</evidence>
<feature type="transmembrane region" description="Helical" evidence="6">
    <location>
        <begin position="213"/>
        <end position="234"/>
    </location>
</feature>
<evidence type="ECO:0000256" key="2">
    <source>
        <dbReference type="ARBA" id="ARBA00022448"/>
    </source>
</evidence>
<keyword evidence="8" id="KW-1185">Reference proteome</keyword>
<feature type="transmembrane region" description="Helical" evidence="6">
    <location>
        <begin position="254"/>
        <end position="279"/>
    </location>
</feature>
<evidence type="ECO:0000256" key="4">
    <source>
        <dbReference type="ARBA" id="ARBA00022989"/>
    </source>
</evidence>
<dbReference type="GO" id="GO:0016020">
    <property type="term" value="C:membrane"/>
    <property type="evidence" value="ECO:0007669"/>
    <property type="project" value="UniProtKB-SubCell"/>
</dbReference>
<keyword evidence="2" id="KW-0813">Transport</keyword>
<keyword evidence="5 6" id="KW-0472">Membrane</keyword>
<evidence type="ECO:0000256" key="1">
    <source>
        <dbReference type="ARBA" id="ARBA00004141"/>
    </source>
</evidence>
<dbReference type="SUPFAM" id="SSF103473">
    <property type="entry name" value="MFS general substrate transporter"/>
    <property type="match status" value="1"/>
</dbReference>
<feature type="transmembrane region" description="Helical" evidence="6">
    <location>
        <begin position="109"/>
        <end position="135"/>
    </location>
</feature>
<keyword evidence="4 6" id="KW-1133">Transmembrane helix</keyword>
<evidence type="ECO:0000256" key="6">
    <source>
        <dbReference type="SAM" id="Phobius"/>
    </source>
</evidence>
<feature type="transmembrane region" description="Helical" evidence="6">
    <location>
        <begin position="48"/>
        <end position="68"/>
    </location>
</feature>
<feature type="transmembrane region" description="Helical" evidence="6">
    <location>
        <begin position="286"/>
        <end position="305"/>
    </location>
</feature>
<keyword evidence="3 6" id="KW-0812">Transmembrane</keyword>
<feature type="transmembrane region" description="Helical" evidence="6">
    <location>
        <begin position="172"/>
        <end position="192"/>
    </location>
</feature>
<dbReference type="PANTHER" id="PTHR12778:SF10">
    <property type="entry name" value="MAJOR FACILITATOR SUPERFAMILY DOMAIN-CONTAINING PROTEIN 3"/>
    <property type="match status" value="1"/>
</dbReference>
<dbReference type="Gene3D" id="1.20.1250.20">
    <property type="entry name" value="MFS general substrate transporter like domains"/>
    <property type="match status" value="2"/>
</dbReference>
<dbReference type="InterPro" id="IPR004752">
    <property type="entry name" value="AmpG_permease/AT-1"/>
</dbReference>
<organism evidence="7 8">
    <name type="scientific">Chamaesiphon polymorphus CCALA 037</name>
    <dbReference type="NCBI Taxonomy" id="2107692"/>
    <lineage>
        <taxon>Bacteria</taxon>
        <taxon>Bacillati</taxon>
        <taxon>Cyanobacteriota</taxon>
        <taxon>Cyanophyceae</taxon>
        <taxon>Gomontiellales</taxon>
        <taxon>Chamaesiphonaceae</taxon>
        <taxon>Chamaesiphon</taxon>
    </lineage>
</organism>